<dbReference type="PANTHER" id="PTHR23315">
    <property type="entry name" value="U BOX DOMAIN-CONTAINING"/>
    <property type="match status" value="1"/>
</dbReference>
<keyword evidence="8" id="KW-0812">Transmembrane</keyword>
<dbReference type="Pfam" id="PF04564">
    <property type="entry name" value="U-box"/>
    <property type="match status" value="1"/>
</dbReference>
<evidence type="ECO:0000256" key="8">
    <source>
        <dbReference type="SAM" id="Phobius"/>
    </source>
</evidence>
<comment type="pathway">
    <text evidence="2">Protein modification; protein ubiquitination.</text>
</comment>
<dbReference type="GO" id="GO:0061630">
    <property type="term" value="F:ubiquitin protein ligase activity"/>
    <property type="evidence" value="ECO:0007669"/>
    <property type="project" value="UniProtKB-EC"/>
</dbReference>
<keyword evidence="6" id="KW-0833">Ubl conjugation pathway</keyword>
<dbReference type="SUPFAM" id="SSF57850">
    <property type="entry name" value="RING/U-box"/>
    <property type="match status" value="1"/>
</dbReference>
<keyword evidence="4" id="KW-0808">Transferase</keyword>
<reference evidence="11" key="1">
    <citation type="journal article" date="2019" name="Gigascience">
        <title>De novo genome assembly of the endangered Acer yangbiense, a plant species with extremely small populations endemic to Yunnan Province, China.</title>
        <authorList>
            <person name="Yang J."/>
            <person name="Wariss H.M."/>
            <person name="Tao L."/>
            <person name="Zhang R."/>
            <person name="Yun Q."/>
            <person name="Hollingsworth P."/>
            <person name="Dao Z."/>
            <person name="Luo G."/>
            <person name="Guo H."/>
            <person name="Ma Y."/>
            <person name="Sun W."/>
        </authorList>
    </citation>
    <scope>NUCLEOTIDE SEQUENCE [LARGE SCALE GENOMIC DNA]</scope>
    <source>
        <strain evidence="11">cv. br00</strain>
    </source>
</reference>
<keyword evidence="5" id="KW-0677">Repeat</keyword>
<name>A0A5N5LY26_9ROSI</name>
<protein>
    <recommendedName>
        <fullName evidence="3">RING-type E3 ubiquitin transferase</fullName>
        <ecNumber evidence="3">2.3.2.27</ecNumber>
    </recommendedName>
</protein>
<evidence type="ECO:0000259" key="9">
    <source>
        <dbReference type="PROSITE" id="PS51698"/>
    </source>
</evidence>
<dbReference type="EC" id="2.3.2.27" evidence="3"/>
<dbReference type="SMART" id="SM00504">
    <property type="entry name" value="Ubox"/>
    <property type="match status" value="1"/>
</dbReference>
<evidence type="ECO:0000313" key="10">
    <source>
        <dbReference type="EMBL" id="KAB5547629.1"/>
    </source>
</evidence>
<dbReference type="InterPro" id="IPR045210">
    <property type="entry name" value="RING-Ubox_PUB"/>
</dbReference>
<evidence type="ECO:0000256" key="2">
    <source>
        <dbReference type="ARBA" id="ARBA00004906"/>
    </source>
</evidence>
<organism evidence="10 11">
    <name type="scientific">Salix brachista</name>
    <dbReference type="NCBI Taxonomy" id="2182728"/>
    <lineage>
        <taxon>Eukaryota</taxon>
        <taxon>Viridiplantae</taxon>
        <taxon>Streptophyta</taxon>
        <taxon>Embryophyta</taxon>
        <taxon>Tracheophyta</taxon>
        <taxon>Spermatophyta</taxon>
        <taxon>Magnoliopsida</taxon>
        <taxon>eudicotyledons</taxon>
        <taxon>Gunneridae</taxon>
        <taxon>Pentapetalae</taxon>
        <taxon>rosids</taxon>
        <taxon>fabids</taxon>
        <taxon>Malpighiales</taxon>
        <taxon>Salicaceae</taxon>
        <taxon>Saliceae</taxon>
        <taxon>Salix</taxon>
    </lineage>
</organism>
<dbReference type="InterPro" id="IPR000225">
    <property type="entry name" value="Armadillo"/>
</dbReference>
<dbReference type="InterPro" id="IPR016024">
    <property type="entry name" value="ARM-type_fold"/>
</dbReference>
<sequence>MLLRQVDWRGVLRFSRIGFWPFYLLGISGCSIASFAATAGTSYLCCGFHSTRFWISAESLFINARFMLLIFVVYSLADYMLLLYIMVLRVDPAYSLCMGTDAAEAVETLPYPYAFKVHHSMCTELLKLVYKVSKIFPEIEAARPRCSSGIQALSLLNETLEKAKRHLRCCCESSKLYLVITGDVIVSRYQRSRNLFEQSLGKIQTMVPVILAAEISQLIDDLRAAMFMLESSEEEAGKAMRELIQQSSKSDSVVNSEIKAIQLAASRLHITSRKAILIERRSIKNQLDKVGGNDPRKRNILNYLLLLLKKHEDLIIEEQGETPKSQHEGFFSLKNPNNTSLHQQNNQEESSIGCGQSETRTELFSRATPPEEFKCPISMRIMYDPVVIASGQTFERMWIQKWFDEGNDTCPKNKVKLAHCALTPNISMKDLISKWCVMYGITVPDPCIQASKLLDISVNSIASLGSSMNDLNLPSDISDMSLRSIDASYSSESAQSKSNLMPIQNKDDSYRRHSYINMNQQDLKFLSGLAELPWESQCRMVEDVKSCLQCNDQLFHSLSSENFVEPLLRFLRDAHDQQDRGAQRFGYQLLLSFASKNSLYTVVHFKTSFYLGLFAHAHMFMFLLYVHGWLAVSFLGVVYCRSGILYLHEDVFDLLSSFLDSEVIEEVLAIFEVLSGHPYCQSKITASGALVSIRNILDSHSTEFQKQAIKILLNLSSNDDICSQIVSMECVPKLVPLIKNENLSSYSVALLRNLCDIEEARVSVAETNGCIASIAELLDSGGCEEQEHAASILLSLCSQRLHYCQLVMEEGVIPSLVDMSINGTDKGRAIALELLRQLRGMIEYDNEHEGFVSDIDADRDSSHQTPEKKSDADADADADRVASNRTIKKIFKNLSVFPKRSAIASKKKR</sequence>
<feature type="region of interest" description="Disordered" evidence="7">
    <location>
        <begin position="337"/>
        <end position="365"/>
    </location>
</feature>
<dbReference type="PROSITE" id="PS51698">
    <property type="entry name" value="U_BOX"/>
    <property type="match status" value="1"/>
</dbReference>
<evidence type="ECO:0000256" key="1">
    <source>
        <dbReference type="ARBA" id="ARBA00000900"/>
    </source>
</evidence>
<evidence type="ECO:0000256" key="7">
    <source>
        <dbReference type="SAM" id="MobiDB-lite"/>
    </source>
</evidence>
<dbReference type="Gene3D" id="3.30.40.10">
    <property type="entry name" value="Zinc/RING finger domain, C3HC4 (zinc finger)"/>
    <property type="match status" value="1"/>
</dbReference>
<feature type="transmembrane region" description="Helical" evidence="8">
    <location>
        <begin position="609"/>
        <end position="639"/>
    </location>
</feature>
<feature type="region of interest" description="Disordered" evidence="7">
    <location>
        <begin position="853"/>
        <end position="880"/>
    </location>
</feature>
<dbReference type="SMART" id="SM00185">
    <property type="entry name" value="ARM"/>
    <property type="match status" value="3"/>
</dbReference>
<dbReference type="PROSITE" id="PS51257">
    <property type="entry name" value="PROKAR_LIPOPROTEIN"/>
    <property type="match status" value="1"/>
</dbReference>
<evidence type="ECO:0000256" key="4">
    <source>
        <dbReference type="ARBA" id="ARBA00022679"/>
    </source>
</evidence>
<dbReference type="EMBL" id="VDCV01000007">
    <property type="protein sequence ID" value="KAB5547629.1"/>
    <property type="molecule type" value="Genomic_DNA"/>
</dbReference>
<evidence type="ECO:0000256" key="3">
    <source>
        <dbReference type="ARBA" id="ARBA00012483"/>
    </source>
</evidence>
<dbReference type="InterPro" id="IPR013083">
    <property type="entry name" value="Znf_RING/FYVE/PHD"/>
</dbReference>
<feature type="compositionally biased region" description="Polar residues" evidence="7">
    <location>
        <begin position="337"/>
        <end position="358"/>
    </location>
</feature>
<feature type="domain" description="U-box" evidence="9">
    <location>
        <begin position="368"/>
        <end position="442"/>
    </location>
</feature>
<feature type="transmembrane region" description="Helical" evidence="8">
    <location>
        <begin position="66"/>
        <end position="87"/>
    </location>
</feature>
<proteinExistence type="predicted"/>
<comment type="caution">
    <text evidence="10">The sequence shown here is derived from an EMBL/GenBank/DDBJ whole genome shotgun (WGS) entry which is preliminary data.</text>
</comment>
<dbReference type="UniPathway" id="UPA00143"/>
<comment type="catalytic activity">
    <reaction evidence="1">
        <text>S-ubiquitinyl-[E2 ubiquitin-conjugating enzyme]-L-cysteine + [acceptor protein]-L-lysine = [E2 ubiquitin-conjugating enzyme]-L-cysteine + N(6)-ubiquitinyl-[acceptor protein]-L-lysine.</text>
        <dbReference type="EC" id="2.3.2.27"/>
    </reaction>
</comment>
<evidence type="ECO:0000256" key="5">
    <source>
        <dbReference type="ARBA" id="ARBA00022737"/>
    </source>
</evidence>
<dbReference type="AlphaFoldDB" id="A0A5N5LY26"/>
<dbReference type="Proteomes" id="UP000326939">
    <property type="component" value="Chromosome 7"/>
</dbReference>
<feature type="transmembrane region" description="Helical" evidence="8">
    <location>
        <begin position="20"/>
        <end position="45"/>
    </location>
</feature>
<dbReference type="CDD" id="cd16664">
    <property type="entry name" value="RING-Ubox_PUB"/>
    <property type="match status" value="1"/>
</dbReference>
<keyword evidence="8" id="KW-1133">Transmembrane helix</keyword>
<keyword evidence="11" id="KW-1185">Reference proteome</keyword>
<dbReference type="InterPro" id="IPR003613">
    <property type="entry name" value="Ubox_domain"/>
</dbReference>
<keyword evidence="8" id="KW-0472">Membrane</keyword>
<dbReference type="SUPFAM" id="SSF48371">
    <property type="entry name" value="ARM repeat"/>
    <property type="match status" value="1"/>
</dbReference>
<evidence type="ECO:0000256" key="6">
    <source>
        <dbReference type="ARBA" id="ARBA00022786"/>
    </source>
</evidence>
<gene>
    <name evidence="10" type="ORF">DKX38_011035</name>
</gene>
<dbReference type="InterPro" id="IPR011989">
    <property type="entry name" value="ARM-like"/>
</dbReference>
<evidence type="ECO:0000313" key="11">
    <source>
        <dbReference type="Proteomes" id="UP000326939"/>
    </source>
</evidence>
<dbReference type="PANTHER" id="PTHR23315:SF240">
    <property type="entry name" value="U-BOX DOMAIN-CONTAINING PROTEIN 5"/>
    <property type="match status" value="1"/>
</dbReference>
<dbReference type="Gene3D" id="1.25.10.10">
    <property type="entry name" value="Leucine-rich Repeat Variant"/>
    <property type="match status" value="2"/>
</dbReference>
<dbReference type="GO" id="GO:0016567">
    <property type="term" value="P:protein ubiquitination"/>
    <property type="evidence" value="ECO:0007669"/>
    <property type="project" value="UniProtKB-UniPathway"/>
</dbReference>
<accession>A0A5N5LY26</accession>